<keyword evidence="7" id="KW-0862">Zinc</keyword>
<accession>A0A2M9FZI2</accession>
<comment type="caution">
    <text evidence="12">The sequence shown here is derived from an EMBL/GenBank/DDBJ whole genome shotgun (WGS) entry which is preliminary data.</text>
</comment>
<dbReference type="InterPro" id="IPR002481">
    <property type="entry name" value="FUR"/>
</dbReference>
<evidence type="ECO:0000256" key="3">
    <source>
        <dbReference type="ARBA" id="ARBA00020910"/>
    </source>
</evidence>
<dbReference type="EMBL" id="PHIG01000039">
    <property type="protein sequence ID" value="PJK28834.1"/>
    <property type="molecule type" value="Genomic_DNA"/>
</dbReference>
<dbReference type="NCBIfam" id="NF045678">
    <property type="entry name" value="TransRegIrrA"/>
    <property type="match status" value="1"/>
</dbReference>
<organism evidence="12 13">
    <name type="scientific">Minwuia thermotolerans</name>
    <dbReference type="NCBI Taxonomy" id="2056226"/>
    <lineage>
        <taxon>Bacteria</taxon>
        <taxon>Pseudomonadati</taxon>
        <taxon>Pseudomonadota</taxon>
        <taxon>Alphaproteobacteria</taxon>
        <taxon>Minwuiales</taxon>
        <taxon>Minwuiaceae</taxon>
        <taxon>Minwuia</taxon>
    </lineage>
</organism>
<dbReference type="GO" id="GO:0045892">
    <property type="term" value="P:negative regulation of DNA-templated transcription"/>
    <property type="evidence" value="ECO:0007669"/>
    <property type="project" value="TreeGrafter"/>
</dbReference>
<name>A0A2M9FZI2_9PROT</name>
<evidence type="ECO:0000256" key="4">
    <source>
        <dbReference type="ARBA" id="ARBA00022490"/>
    </source>
</evidence>
<evidence type="ECO:0000256" key="1">
    <source>
        <dbReference type="ARBA" id="ARBA00004496"/>
    </source>
</evidence>
<evidence type="ECO:0000256" key="5">
    <source>
        <dbReference type="ARBA" id="ARBA00022491"/>
    </source>
</evidence>
<dbReference type="GO" id="GO:0005737">
    <property type="term" value="C:cytoplasm"/>
    <property type="evidence" value="ECO:0007669"/>
    <property type="project" value="UniProtKB-SubCell"/>
</dbReference>
<keyword evidence="5" id="KW-0678">Repressor</keyword>
<dbReference type="AlphaFoldDB" id="A0A2M9FZI2"/>
<gene>
    <name evidence="12" type="ORF">CVT23_15490</name>
</gene>
<dbReference type="GO" id="GO:0000976">
    <property type="term" value="F:transcription cis-regulatory region binding"/>
    <property type="evidence" value="ECO:0007669"/>
    <property type="project" value="TreeGrafter"/>
</dbReference>
<keyword evidence="13" id="KW-1185">Reference proteome</keyword>
<keyword evidence="10" id="KW-0804">Transcription</keyword>
<dbReference type="NCBIfam" id="NF045677">
    <property type="entry name" value="FeRespRegIrr"/>
    <property type="match status" value="1"/>
</dbReference>
<evidence type="ECO:0000256" key="11">
    <source>
        <dbReference type="SAM" id="MobiDB-lite"/>
    </source>
</evidence>
<evidence type="ECO:0000256" key="2">
    <source>
        <dbReference type="ARBA" id="ARBA00007957"/>
    </source>
</evidence>
<reference evidence="12 13" key="1">
    <citation type="submission" date="2017-11" db="EMBL/GenBank/DDBJ databases">
        <title>Draft genome sequence of Rhizobiales bacterium SY3-13.</title>
        <authorList>
            <person name="Sun C."/>
        </authorList>
    </citation>
    <scope>NUCLEOTIDE SEQUENCE [LARGE SCALE GENOMIC DNA]</scope>
    <source>
        <strain evidence="12 13">SY3-13</strain>
    </source>
</reference>
<dbReference type="FunFam" id="1.10.10.10:FF:000007">
    <property type="entry name" value="Ferric uptake regulation protein"/>
    <property type="match status" value="1"/>
</dbReference>
<dbReference type="SUPFAM" id="SSF46785">
    <property type="entry name" value="Winged helix' DNA-binding domain"/>
    <property type="match status" value="1"/>
</dbReference>
<dbReference type="Pfam" id="PF01475">
    <property type="entry name" value="FUR"/>
    <property type="match status" value="1"/>
</dbReference>
<dbReference type="GO" id="GO:0008270">
    <property type="term" value="F:zinc ion binding"/>
    <property type="evidence" value="ECO:0007669"/>
    <property type="project" value="TreeGrafter"/>
</dbReference>
<feature type="region of interest" description="Disordered" evidence="11">
    <location>
        <begin position="1"/>
        <end position="20"/>
    </location>
</feature>
<keyword evidence="8" id="KW-0805">Transcription regulation</keyword>
<evidence type="ECO:0000313" key="12">
    <source>
        <dbReference type="EMBL" id="PJK28834.1"/>
    </source>
</evidence>
<evidence type="ECO:0000256" key="7">
    <source>
        <dbReference type="ARBA" id="ARBA00022833"/>
    </source>
</evidence>
<evidence type="ECO:0000256" key="8">
    <source>
        <dbReference type="ARBA" id="ARBA00023015"/>
    </source>
</evidence>
<evidence type="ECO:0000256" key="10">
    <source>
        <dbReference type="ARBA" id="ARBA00023163"/>
    </source>
</evidence>
<dbReference type="PANTHER" id="PTHR33202">
    <property type="entry name" value="ZINC UPTAKE REGULATION PROTEIN"/>
    <property type="match status" value="1"/>
</dbReference>
<protein>
    <recommendedName>
        <fullName evidence="3">Ferric uptake regulation protein</fullName>
    </recommendedName>
</protein>
<dbReference type="InterPro" id="IPR036388">
    <property type="entry name" value="WH-like_DNA-bd_sf"/>
</dbReference>
<dbReference type="PANTHER" id="PTHR33202:SF7">
    <property type="entry name" value="FERRIC UPTAKE REGULATION PROTEIN"/>
    <property type="match status" value="1"/>
</dbReference>
<proteinExistence type="inferred from homology"/>
<dbReference type="GO" id="GO:1900376">
    <property type="term" value="P:regulation of secondary metabolite biosynthetic process"/>
    <property type="evidence" value="ECO:0007669"/>
    <property type="project" value="TreeGrafter"/>
</dbReference>
<dbReference type="InterPro" id="IPR036390">
    <property type="entry name" value="WH_DNA-bd_sf"/>
</dbReference>
<keyword evidence="6" id="KW-0479">Metal-binding</keyword>
<dbReference type="Gene3D" id="1.10.10.10">
    <property type="entry name" value="Winged helix-like DNA-binding domain superfamily/Winged helix DNA-binding domain"/>
    <property type="match status" value="1"/>
</dbReference>
<keyword evidence="4" id="KW-0963">Cytoplasm</keyword>
<keyword evidence="9" id="KW-0238">DNA-binding</keyword>
<evidence type="ECO:0000313" key="13">
    <source>
        <dbReference type="Proteomes" id="UP000229498"/>
    </source>
</evidence>
<dbReference type="Proteomes" id="UP000229498">
    <property type="component" value="Unassembled WGS sequence"/>
</dbReference>
<dbReference type="GO" id="GO:0003700">
    <property type="term" value="F:DNA-binding transcription factor activity"/>
    <property type="evidence" value="ECO:0007669"/>
    <property type="project" value="InterPro"/>
</dbReference>
<dbReference type="CDD" id="cd07153">
    <property type="entry name" value="Fur_like"/>
    <property type="match status" value="1"/>
</dbReference>
<evidence type="ECO:0000256" key="6">
    <source>
        <dbReference type="ARBA" id="ARBA00022723"/>
    </source>
</evidence>
<evidence type="ECO:0000256" key="9">
    <source>
        <dbReference type="ARBA" id="ARBA00023125"/>
    </source>
</evidence>
<comment type="subcellular location">
    <subcellularLocation>
        <location evidence="1">Cytoplasm</location>
    </subcellularLocation>
</comment>
<sequence length="207" mass="22372">MCSWTDVRSKGRLDRCSAGPGGPAVVGAELRGDYNRNILAAKPECPGDGTSAGPAARGVPFACSPRYISDMSETETSKLVDRLRAARLRPTRQRVALAELIFDGGDRHLTAEQLFDEALRAGVAVSLATVYNCLHQFRKAGLVREVVVDPGRSYFDTNVSDHHHFYHSRTGELIDIPGAAIALGDLPSAPKGMRVESAEVIIRLSDE</sequence>
<comment type="similarity">
    <text evidence="2">Belongs to the Fur family.</text>
</comment>
<dbReference type="OrthoDB" id="9800477at2"/>